<evidence type="ECO:0000256" key="6">
    <source>
        <dbReference type="ARBA" id="ARBA00023274"/>
    </source>
</evidence>
<comment type="subunit">
    <text evidence="3">Component of the large ribosomal subunit.</text>
</comment>
<sequence length="129" mass="15148">MADKEAEKPKVRKIKEAKRPGRLYCKAIFVGYKRGLHNQREHTALLKIEGVTKKDETFFYMGKRCAYVYKGKNKTRVPHHDKPNRLRVIWGRVMRPHGNSGVVRAKFKKNLPSKAMGRRIRVMLYPSRI</sequence>
<comment type="similarity">
    <text evidence="2">Belongs to the eukaryotic ribosomal protein eL33 family.</text>
</comment>
<dbReference type="GO" id="GO:0006412">
    <property type="term" value="P:translation"/>
    <property type="evidence" value="ECO:0007669"/>
    <property type="project" value="InterPro"/>
</dbReference>
<dbReference type="GO" id="GO:0022625">
    <property type="term" value="C:cytosolic large ribosomal subunit"/>
    <property type="evidence" value="ECO:0007669"/>
    <property type="project" value="UniProtKB-ARBA"/>
</dbReference>
<comment type="subcellular location">
    <subcellularLocation>
        <location evidence="1">Cytoplasm</location>
    </subcellularLocation>
</comment>
<name>A0A4D5R9P7_SCOVI</name>
<dbReference type="EMBL" id="GGNE01000305">
    <property type="protein sequence ID" value="MIC88846.1"/>
    <property type="molecule type" value="Transcribed_RNA"/>
</dbReference>
<dbReference type="FunFam" id="2.40.10.190:FF:000005">
    <property type="entry name" value="60S ribosomal protein L35a"/>
    <property type="match status" value="1"/>
</dbReference>
<keyword evidence="4" id="KW-0963">Cytoplasm</keyword>
<dbReference type="SUPFAM" id="SSF50447">
    <property type="entry name" value="Translation proteins"/>
    <property type="match status" value="1"/>
</dbReference>
<reference evidence="9" key="1">
    <citation type="journal article" date="2018" name="Toxicon">
        <title>Venom-gland transcriptomics and venom proteomics of the giant Florida blue centipede, Scolopendra viridis.</title>
        <authorList>
            <person name="Ward M.J."/>
            <person name="Rokyta D.R."/>
        </authorList>
    </citation>
    <scope>NUCLEOTIDE SEQUENCE</scope>
    <source>
        <tissue evidence="9">Venom gland</tissue>
    </source>
</reference>
<dbReference type="PANTHER" id="PTHR10902">
    <property type="entry name" value="60S RIBOSOMAL PROTEIN L35A"/>
    <property type="match status" value="1"/>
</dbReference>
<evidence type="ECO:0000256" key="5">
    <source>
        <dbReference type="ARBA" id="ARBA00022980"/>
    </source>
</evidence>
<evidence type="ECO:0000256" key="1">
    <source>
        <dbReference type="ARBA" id="ARBA00004496"/>
    </source>
</evidence>
<evidence type="ECO:0000256" key="8">
    <source>
        <dbReference type="ARBA" id="ARBA00035530"/>
    </source>
</evidence>
<dbReference type="Gene3D" id="2.40.10.190">
    <property type="entry name" value="translation elongation factor selb, chain A, domain 4"/>
    <property type="match status" value="1"/>
</dbReference>
<keyword evidence="6" id="KW-0687">Ribonucleoprotein</keyword>
<dbReference type="AlphaFoldDB" id="A0A4D5R9P7"/>
<accession>A0A4D5R9P7</accession>
<evidence type="ECO:0000256" key="3">
    <source>
        <dbReference type="ARBA" id="ARBA00011133"/>
    </source>
</evidence>
<dbReference type="InterPro" id="IPR001780">
    <property type="entry name" value="Ribosomal_eL33"/>
</dbReference>
<dbReference type="InterPro" id="IPR009000">
    <property type="entry name" value="Transl_B-barrel_sf"/>
</dbReference>
<dbReference type="Pfam" id="PF01247">
    <property type="entry name" value="Ribosomal_L35Ae"/>
    <property type="match status" value="1"/>
</dbReference>
<dbReference type="GO" id="GO:0003735">
    <property type="term" value="F:structural constituent of ribosome"/>
    <property type="evidence" value="ECO:0007669"/>
    <property type="project" value="InterPro"/>
</dbReference>
<protein>
    <recommendedName>
        <fullName evidence="7">Large ribosomal subunit protein eL33</fullName>
    </recommendedName>
    <alternativeName>
        <fullName evidence="8">60S ribosomal protein L35a</fullName>
    </alternativeName>
</protein>
<dbReference type="HAMAP" id="MF_00573">
    <property type="entry name" value="Ribosomal_eL33"/>
    <property type="match status" value="1"/>
</dbReference>
<evidence type="ECO:0000313" key="9">
    <source>
        <dbReference type="EMBL" id="MIC88846.1"/>
    </source>
</evidence>
<keyword evidence="5 9" id="KW-0689">Ribosomal protein</keyword>
<evidence type="ECO:0000256" key="2">
    <source>
        <dbReference type="ARBA" id="ARBA00009269"/>
    </source>
</evidence>
<evidence type="ECO:0000256" key="4">
    <source>
        <dbReference type="ARBA" id="ARBA00022490"/>
    </source>
</evidence>
<evidence type="ECO:0000256" key="7">
    <source>
        <dbReference type="ARBA" id="ARBA00035228"/>
    </source>
</evidence>
<organism evidence="9">
    <name type="scientific">Scolopendra viridis</name>
    <name type="common">Giant centipede</name>
    <dbReference type="NCBI Taxonomy" id="118503"/>
    <lineage>
        <taxon>Eukaryota</taxon>
        <taxon>Metazoa</taxon>
        <taxon>Ecdysozoa</taxon>
        <taxon>Arthropoda</taxon>
        <taxon>Myriapoda</taxon>
        <taxon>Chilopoda</taxon>
        <taxon>Pleurostigmophora</taxon>
        <taxon>Scolopendromorpha</taxon>
        <taxon>Scolopendridae</taxon>
        <taxon>Scolopendra</taxon>
    </lineage>
</organism>
<dbReference type="InterPro" id="IPR038661">
    <property type="entry name" value="Ribosomal_eL33_sf"/>
</dbReference>
<proteinExistence type="inferred from homology"/>